<organism evidence="1 2">
    <name type="scientific">Ancylobacter defluvii</name>
    <dbReference type="NCBI Taxonomy" id="1282440"/>
    <lineage>
        <taxon>Bacteria</taxon>
        <taxon>Pseudomonadati</taxon>
        <taxon>Pseudomonadota</taxon>
        <taxon>Alphaproteobacteria</taxon>
        <taxon>Hyphomicrobiales</taxon>
        <taxon>Xanthobacteraceae</taxon>
        <taxon>Ancylobacter</taxon>
    </lineage>
</organism>
<dbReference type="RefSeq" id="WP_213367004.1">
    <property type="nucleotide sequence ID" value="NZ_BSFM01000006.1"/>
</dbReference>
<dbReference type="PANTHER" id="PTHR37943">
    <property type="entry name" value="PROTEIN VES"/>
    <property type="match status" value="1"/>
</dbReference>
<dbReference type="InterPro" id="IPR011051">
    <property type="entry name" value="RmlC_Cupin_sf"/>
</dbReference>
<comment type="caution">
    <text evidence="1">The sequence shown here is derived from an EMBL/GenBank/DDBJ whole genome shotgun (WGS) entry which is preliminary data.</text>
</comment>
<dbReference type="Pfam" id="PF05962">
    <property type="entry name" value="HutD"/>
    <property type="match status" value="1"/>
</dbReference>
<evidence type="ECO:0000313" key="1">
    <source>
        <dbReference type="EMBL" id="GLK83415.1"/>
    </source>
</evidence>
<dbReference type="InterPro" id="IPR014710">
    <property type="entry name" value="RmlC-like_jellyroll"/>
</dbReference>
<dbReference type="Gene3D" id="2.60.120.10">
    <property type="entry name" value="Jelly Rolls"/>
    <property type="match status" value="1"/>
</dbReference>
<protein>
    <recommendedName>
        <fullName evidence="3">HutD-family protein</fullName>
    </recommendedName>
</protein>
<dbReference type="CDD" id="cd20293">
    <property type="entry name" value="cupin_HutD_N"/>
    <property type="match status" value="1"/>
</dbReference>
<dbReference type="AlphaFoldDB" id="A0A9W6JT93"/>
<gene>
    <name evidence="1" type="ORF">GCM10017653_14840</name>
</gene>
<reference evidence="1" key="1">
    <citation type="journal article" date="2014" name="Int. J. Syst. Evol. Microbiol.">
        <title>Complete genome sequence of Corynebacterium casei LMG S-19264T (=DSM 44701T), isolated from a smear-ripened cheese.</title>
        <authorList>
            <consortium name="US DOE Joint Genome Institute (JGI-PGF)"/>
            <person name="Walter F."/>
            <person name="Albersmeier A."/>
            <person name="Kalinowski J."/>
            <person name="Ruckert C."/>
        </authorList>
    </citation>
    <scope>NUCLEOTIDE SEQUENCE</scope>
    <source>
        <strain evidence="1">VKM B-2789</strain>
    </source>
</reference>
<dbReference type="EMBL" id="BSFM01000006">
    <property type="protein sequence ID" value="GLK83415.1"/>
    <property type="molecule type" value="Genomic_DNA"/>
</dbReference>
<sequence length="196" mass="20739">MRLLRAADHRLMPWKNGGGATTELAISPPGAGLDAFDWRISMADVVEDGPFSTFDGIDRSLAIIGGDGILLDIEGRPGARLTRASAPLAFPADTPAQCRLIGGRVRDLNVMSRRDAFRHRLGRIVTAGPYEVAPSAEVTLIVSRSAGLGIACNGEHTELGIDDAVLIDTPAQLTPSGASEFYLIELFRTDGAASGR</sequence>
<dbReference type="SUPFAM" id="SSF51182">
    <property type="entry name" value="RmlC-like cupins"/>
    <property type="match status" value="1"/>
</dbReference>
<dbReference type="PANTHER" id="PTHR37943:SF1">
    <property type="entry name" value="PROTEIN VES"/>
    <property type="match status" value="1"/>
</dbReference>
<name>A0A9W6JT93_9HYPH</name>
<keyword evidence="2" id="KW-1185">Reference proteome</keyword>
<dbReference type="Proteomes" id="UP001143330">
    <property type="component" value="Unassembled WGS sequence"/>
</dbReference>
<reference evidence="1" key="2">
    <citation type="submission" date="2023-01" db="EMBL/GenBank/DDBJ databases">
        <authorList>
            <person name="Sun Q."/>
            <person name="Evtushenko L."/>
        </authorList>
    </citation>
    <scope>NUCLEOTIDE SEQUENCE</scope>
    <source>
        <strain evidence="1">VKM B-2789</strain>
    </source>
</reference>
<accession>A0A9W6JT93</accession>
<evidence type="ECO:0008006" key="3">
    <source>
        <dbReference type="Google" id="ProtNLM"/>
    </source>
</evidence>
<proteinExistence type="predicted"/>
<dbReference type="InterPro" id="IPR010282">
    <property type="entry name" value="Uncharacterised_HutD/Ves"/>
</dbReference>
<evidence type="ECO:0000313" key="2">
    <source>
        <dbReference type="Proteomes" id="UP001143330"/>
    </source>
</evidence>